<comment type="subcellular location">
    <subcellularLocation>
        <location evidence="1">Mitochondrion</location>
    </subcellularLocation>
</comment>
<dbReference type="Pfam" id="PF01783">
    <property type="entry name" value="Ribosomal_L32p"/>
    <property type="match status" value="1"/>
</dbReference>
<evidence type="ECO:0000256" key="6">
    <source>
        <dbReference type="ARBA" id="ARBA00023274"/>
    </source>
</evidence>
<evidence type="ECO:0000256" key="7">
    <source>
        <dbReference type="ARBA" id="ARBA00039935"/>
    </source>
</evidence>
<protein>
    <recommendedName>
        <fullName evidence="7">Large ribosomal subunit protein bL32m</fullName>
    </recommendedName>
    <alternativeName>
        <fullName evidence="8">39S ribosomal protein L32, mitochondrial</fullName>
    </alternativeName>
</protein>
<comment type="function">
    <text evidence="9">Component of the mitochondrial large ribosomal subunit (mt-LSU). The mitochondrial ribosome (mitoribosome) is a large ribonucleoprotein complex responsible for the synthesis of proteins inside mitochondria.</text>
</comment>
<dbReference type="InterPro" id="IPR011332">
    <property type="entry name" value="Ribosomal_zn-bd"/>
</dbReference>
<evidence type="ECO:0000256" key="5">
    <source>
        <dbReference type="ARBA" id="ARBA00023128"/>
    </source>
</evidence>
<keyword evidence="3" id="KW-0809">Transit peptide</keyword>
<dbReference type="SUPFAM" id="SSF57829">
    <property type="entry name" value="Zn-binding ribosomal proteins"/>
    <property type="match status" value="1"/>
</dbReference>
<dbReference type="PANTHER" id="PTHR21026:SF2">
    <property type="entry name" value="LARGE RIBOSOMAL SUBUNIT PROTEIN BL32M"/>
    <property type="match status" value="1"/>
</dbReference>
<evidence type="ECO:0000256" key="4">
    <source>
        <dbReference type="ARBA" id="ARBA00022980"/>
    </source>
</evidence>
<evidence type="ECO:0000256" key="9">
    <source>
        <dbReference type="ARBA" id="ARBA00045766"/>
    </source>
</evidence>
<evidence type="ECO:0000256" key="2">
    <source>
        <dbReference type="ARBA" id="ARBA00008560"/>
    </source>
</evidence>
<dbReference type="NCBIfam" id="TIGR01031">
    <property type="entry name" value="rpmF_bact"/>
    <property type="match status" value="1"/>
</dbReference>
<dbReference type="GO" id="GO:0005762">
    <property type="term" value="C:mitochondrial large ribosomal subunit"/>
    <property type="evidence" value="ECO:0007669"/>
    <property type="project" value="TreeGrafter"/>
</dbReference>
<evidence type="ECO:0000256" key="3">
    <source>
        <dbReference type="ARBA" id="ARBA00022946"/>
    </source>
</evidence>
<dbReference type="WBParaSite" id="MBELARI_LOCUS9766">
    <property type="protein sequence ID" value="MBELARI_LOCUS9766"/>
    <property type="gene ID" value="MBELARI_LOCUS9766"/>
</dbReference>
<name>A0AAF3JCD0_9BILA</name>
<keyword evidence="10" id="KW-1185">Reference proteome</keyword>
<dbReference type="GO" id="GO:0003735">
    <property type="term" value="F:structural constituent of ribosome"/>
    <property type="evidence" value="ECO:0007669"/>
    <property type="project" value="InterPro"/>
</dbReference>
<reference evidence="11 12" key="1">
    <citation type="submission" date="2024-02" db="UniProtKB">
        <authorList>
            <consortium name="WormBaseParasite"/>
        </authorList>
    </citation>
    <scope>IDENTIFICATION</scope>
</reference>
<evidence type="ECO:0000313" key="10">
    <source>
        <dbReference type="Proteomes" id="UP000887575"/>
    </source>
</evidence>
<dbReference type="PANTHER" id="PTHR21026">
    <property type="entry name" value="39S RIBOSOMAL PROTEIN L32, MITOCHONDRIAL"/>
    <property type="match status" value="1"/>
</dbReference>
<comment type="similarity">
    <text evidence="2">Belongs to the bacterial ribosomal protein bL32 family.</text>
</comment>
<sequence>MSGRLVARLTALIDALLARSGYPHPPFVPALALAPTISPFDSPASSSSSRSIGDLVREMSVLWGVPKTRTTKPVKATRKFSYTRIMAPITGIVTCPSCGSKHLEETICGTCYEKVREVTNSIKEKMMAYNPYKGDRQDKEVFLRFSDDVKDGEDEGVVKGKRVIELERPRPSWFKRIFPNK</sequence>
<keyword evidence="5" id="KW-0496">Mitochondrion</keyword>
<dbReference type="GO" id="GO:0006412">
    <property type="term" value="P:translation"/>
    <property type="evidence" value="ECO:0007669"/>
    <property type="project" value="InterPro"/>
</dbReference>
<dbReference type="InterPro" id="IPR002677">
    <property type="entry name" value="Ribosomal_bL32"/>
</dbReference>
<evidence type="ECO:0000313" key="11">
    <source>
        <dbReference type="WBParaSite" id="MBELARI_LOCUS9766"/>
    </source>
</evidence>
<evidence type="ECO:0000256" key="1">
    <source>
        <dbReference type="ARBA" id="ARBA00004173"/>
    </source>
</evidence>
<keyword evidence="6" id="KW-0687">Ribonucleoprotein</keyword>
<evidence type="ECO:0000313" key="12">
    <source>
        <dbReference type="WBParaSite" id="MBELARI_LOCUS9916"/>
    </source>
</evidence>
<dbReference type="WBParaSite" id="MBELARI_LOCUS9916">
    <property type="protein sequence ID" value="MBELARI_LOCUS9916"/>
    <property type="gene ID" value="MBELARI_LOCUS9916"/>
</dbReference>
<evidence type="ECO:0000256" key="8">
    <source>
        <dbReference type="ARBA" id="ARBA00042577"/>
    </source>
</evidence>
<keyword evidence="4" id="KW-0689">Ribosomal protein</keyword>
<dbReference type="AlphaFoldDB" id="A0AAF3JCD0"/>
<dbReference type="InterPro" id="IPR051991">
    <property type="entry name" value="Mitoribosomal_protein_bL32"/>
</dbReference>
<dbReference type="Proteomes" id="UP000887575">
    <property type="component" value="Unassembled WGS sequence"/>
</dbReference>
<proteinExistence type="inferred from homology"/>
<organism evidence="10 12">
    <name type="scientific">Mesorhabditis belari</name>
    <dbReference type="NCBI Taxonomy" id="2138241"/>
    <lineage>
        <taxon>Eukaryota</taxon>
        <taxon>Metazoa</taxon>
        <taxon>Ecdysozoa</taxon>
        <taxon>Nematoda</taxon>
        <taxon>Chromadorea</taxon>
        <taxon>Rhabditida</taxon>
        <taxon>Rhabditina</taxon>
        <taxon>Rhabditomorpha</taxon>
        <taxon>Rhabditoidea</taxon>
        <taxon>Rhabditidae</taxon>
        <taxon>Mesorhabditinae</taxon>
        <taxon>Mesorhabditis</taxon>
    </lineage>
</organism>
<accession>A0AAF3JCD0</accession>